<feature type="compositionally biased region" description="Acidic residues" evidence="5">
    <location>
        <begin position="35"/>
        <end position="78"/>
    </location>
</feature>
<evidence type="ECO:0000256" key="1">
    <source>
        <dbReference type="ARBA" id="ARBA00004613"/>
    </source>
</evidence>
<dbReference type="AlphaFoldDB" id="A0A2S9XFH9"/>
<gene>
    <name evidence="7" type="ORF">ENSA5_53880</name>
</gene>
<reference evidence="7 8" key="1">
    <citation type="submission" date="2018-03" db="EMBL/GenBank/DDBJ databases">
        <title>Draft Genome Sequences of the Obligatory Marine Myxobacteria Enhygromyxa salina SWB005.</title>
        <authorList>
            <person name="Poehlein A."/>
            <person name="Moghaddam J.A."/>
            <person name="Harms H."/>
            <person name="Alanjari M."/>
            <person name="Koenig G.M."/>
            <person name="Daniel R."/>
            <person name="Schaeberle T.F."/>
        </authorList>
    </citation>
    <scope>NUCLEOTIDE SEQUENCE [LARGE SCALE GENOMIC DNA]</scope>
    <source>
        <strain evidence="7 8">SWB005</strain>
    </source>
</reference>
<keyword evidence="2" id="KW-0964">Secreted</keyword>
<protein>
    <recommendedName>
        <fullName evidence="9">Thioredoxin domain-containing protein</fullName>
    </recommendedName>
</protein>
<evidence type="ECO:0000256" key="2">
    <source>
        <dbReference type="ARBA" id="ARBA00022525"/>
    </source>
</evidence>
<accession>A0A2S9XFH9</accession>
<dbReference type="Proteomes" id="UP000237968">
    <property type="component" value="Unassembled WGS sequence"/>
</dbReference>
<dbReference type="Pfam" id="PF18884">
    <property type="entry name" value="TSP3_bac"/>
    <property type="match status" value="2"/>
</dbReference>
<dbReference type="RefSeq" id="WP_146156171.1">
    <property type="nucleotide sequence ID" value="NZ_PVNK01000234.1"/>
</dbReference>
<dbReference type="SUPFAM" id="SSF52833">
    <property type="entry name" value="Thioredoxin-like"/>
    <property type="match status" value="1"/>
</dbReference>
<dbReference type="InterPro" id="IPR036249">
    <property type="entry name" value="Thioredoxin-like_sf"/>
</dbReference>
<evidence type="ECO:0000256" key="4">
    <source>
        <dbReference type="ARBA" id="ARBA00022837"/>
    </source>
</evidence>
<sequence>MNFQRLVSLTPLAALALCFACENPDPDPLASDAETGAEGDSDSDGDGDDESDTGTDEGVDPDDPDGDGLTNAEEDELGTDPNKADSDDDTYWDSWEVTEGTDPLDYESRIYVGFWPYNPNKDELEQGTWATASHALGSQFPRASFLDQHGDTVEIYDFANFTDNPTNSPTFFVMDVAAQWCGPCHNAADWISGVDSPSTASLQEAYPTVREKVQEGRVFWVTYMVQDAQGDAPTLADAETWASMHPDDKIPIFVDDTQQVLDRYGSGQFPFFFLVDPVMAIEFWAYAGANADPFFPLSLVDEYL</sequence>
<evidence type="ECO:0000256" key="6">
    <source>
        <dbReference type="SAM" id="SignalP"/>
    </source>
</evidence>
<name>A0A2S9XFH9_9BACT</name>
<evidence type="ECO:0000313" key="8">
    <source>
        <dbReference type="Proteomes" id="UP000237968"/>
    </source>
</evidence>
<organism evidence="7 8">
    <name type="scientific">Enhygromyxa salina</name>
    <dbReference type="NCBI Taxonomy" id="215803"/>
    <lineage>
        <taxon>Bacteria</taxon>
        <taxon>Pseudomonadati</taxon>
        <taxon>Myxococcota</taxon>
        <taxon>Polyangia</taxon>
        <taxon>Nannocystales</taxon>
        <taxon>Nannocystaceae</taxon>
        <taxon>Enhygromyxa</taxon>
    </lineage>
</organism>
<evidence type="ECO:0000256" key="5">
    <source>
        <dbReference type="SAM" id="MobiDB-lite"/>
    </source>
</evidence>
<dbReference type="OrthoDB" id="9805634at2"/>
<feature type="chain" id="PRO_5015603360" description="Thioredoxin domain-containing protein" evidence="6">
    <location>
        <begin position="21"/>
        <end position="304"/>
    </location>
</feature>
<dbReference type="InterPro" id="IPR059100">
    <property type="entry name" value="TSP3_bac"/>
</dbReference>
<feature type="region of interest" description="Disordered" evidence="5">
    <location>
        <begin position="21"/>
        <end position="95"/>
    </location>
</feature>
<keyword evidence="8" id="KW-1185">Reference proteome</keyword>
<dbReference type="Gene3D" id="3.40.30.10">
    <property type="entry name" value="Glutaredoxin"/>
    <property type="match status" value="1"/>
</dbReference>
<evidence type="ECO:0000256" key="3">
    <source>
        <dbReference type="ARBA" id="ARBA00022729"/>
    </source>
</evidence>
<comment type="caution">
    <text evidence="7">The sequence shown here is derived from an EMBL/GenBank/DDBJ whole genome shotgun (WGS) entry which is preliminary data.</text>
</comment>
<proteinExistence type="predicted"/>
<feature type="signal peptide" evidence="6">
    <location>
        <begin position="1"/>
        <end position="20"/>
    </location>
</feature>
<comment type="subcellular location">
    <subcellularLocation>
        <location evidence="1">Secreted</location>
    </subcellularLocation>
</comment>
<evidence type="ECO:0000313" key="7">
    <source>
        <dbReference type="EMBL" id="PRP91628.1"/>
    </source>
</evidence>
<dbReference type="EMBL" id="PVNK01000234">
    <property type="protein sequence ID" value="PRP91628.1"/>
    <property type="molecule type" value="Genomic_DNA"/>
</dbReference>
<evidence type="ECO:0008006" key="9">
    <source>
        <dbReference type="Google" id="ProtNLM"/>
    </source>
</evidence>
<keyword evidence="3 6" id="KW-0732">Signal</keyword>
<keyword evidence="4" id="KW-0106">Calcium</keyword>